<evidence type="ECO:0000313" key="2">
    <source>
        <dbReference type="EMBL" id="QPT09709.1"/>
    </source>
</evidence>
<name>A0A7T3ABL5_SPHPI</name>
<dbReference type="Proteomes" id="UP000594836">
    <property type="component" value="Chromosome"/>
</dbReference>
<protein>
    <recommendedName>
        <fullName evidence="4">DUF2190 family protein</fullName>
    </recommendedName>
</protein>
<evidence type="ECO:0008006" key="4">
    <source>
        <dbReference type="Google" id="ProtNLM"/>
    </source>
</evidence>
<evidence type="ECO:0000256" key="1">
    <source>
        <dbReference type="SAM" id="MobiDB-lite"/>
    </source>
</evidence>
<dbReference type="RefSeq" id="WP_197939208.1">
    <property type="nucleotide sequence ID" value="NZ_CP065713.1"/>
</dbReference>
<feature type="compositionally biased region" description="Basic and acidic residues" evidence="1">
    <location>
        <begin position="9"/>
        <end position="22"/>
    </location>
</feature>
<sequence length="134" mass="13653">MVALTGDRNTPRRENPDVEGHPVKGGANIFAGALVMLDAAGWAQPGAAVAGLTVVGRADAPAKAVVNGDAIVTTRRGVFRFANSAGGDAITRADIGKSAYAVDDQTLAKTDNAGTRSAAGIIRDVDAQGVWVRI</sequence>
<gene>
    <name evidence="2" type="ORF">I6G38_05490</name>
</gene>
<accession>A0A7T3ABL5</accession>
<evidence type="ECO:0000313" key="3">
    <source>
        <dbReference type="Proteomes" id="UP000594836"/>
    </source>
</evidence>
<dbReference type="AlphaFoldDB" id="A0A7T3ABL5"/>
<feature type="region of interest" description="Disordered" evidence="1">
    <location>
        <begin position="1"/>
        <end position="23"/>
    </location>
</feature>
<organism evidence="2 3">
    <name type="scientific">Sphingomonas paucimobilis</name>
    <name type="common">Pseudomonas paucimobilis</name>
    <dbReference type="NCBI Taxonomy" id="13689"/>
    <lineage>
        <taxon>Bacteria</taxon>
        <taxon>Pseudomonadati</taxon>
        <taxon>Pseudomonadota</taxon>
        <taxon>Alphaproteobacteria</taxon>
        <taxon>Sphingomonadales</taxon>
        <taxon>Sphingomonadaceae</taxon>
        <taxon>Sphingomonas</taxon>
    </lineage>
</organism>
<proteinExistence type="predicted"/>
<dbReference type="EMBL" id="CP065713">
    <property type="protein sequence ID" value="QPT09709.1"/>
    <property type="molecule type" value="Genomic_DNA"/>
</dbReference>
<reference evidence="2 3" key="1">
    <citation type="submission" date="2020-12" db="EMBL/GenBank/DDBJ databases">
        <title>FDA dAtabase for Regulatory Grade micrObial Sequences (FDA-ARGOS): Supporting development and validation of Infectious Disease Dx tests.</title>
        <authorList>
            <person name="Sproer C."/>
            <person name="Gronow S."/>
            <person name="Severitt S."/>
            <person name="Schroder I."/>
            <person name="Tallon L."/>
            <person name="Sadzewicz L."/>
            <person name="Zhao X."/>
            <person name="Boylan J."/>
            <person name="Ott S."/>
            <person name="Bowen H."/>
            <person name="Vavikolanu K."/>
            <person name="Mehta A."/>
            <person name="Aluvathingal J."/>
            <person name="Nadendla S."/>
            <person name="Lowell S."/>
            <person name="Myers T."/>
            <person name="Yan Y."/>
            <person name="Sichtig H."/>
        </authorList>
    </citation>
    <scope>NUCLEOTIDE SEQUENCE [LARGE SCALE GENOMIC DNA]</scope>
    <source>
        <strain evidence="2 3">FDAARGOS_881</strain>
    </source>
</reference>